<dbReference type="EMBL" id="AMQN01009721">
    <property type="status" value="NOT_ANNOTATED_CDS"/>
    <property type="molecule type" value="Genomic_DNA"/>
</dbReference>
<keyword evidence="3" id="KW-0813">Transport</keyword>
<sequence length="428" mass="46172">LYLCLLFCGIGLVIPTQIFIIGHPFYQSKFKGHNITEDLETTTTVFSVVGALGGLALIEVFSTKARVLGGFGVSLLAVLFVTVFNLWWDVLSTRVLHISTLVSSGLIAVGTSLAQSSIYGYSTQMPMKYSQAVMMGESECFLTFLLGHFYNLFIFLPPAVGEITMTLFKNVFEGFQLDDFPLNAEVYQITCLMDEETRRLTSSGVSYSTTTGEGESRRSVRDENESAPSSSPEDDTSGSYYVTGSGRVTSIEMMPVGAQDEMRAVWEGDEGAILHRMEVVIELWAYMLGIATIYLVTNSVYPALLLEVHSSELGNHSSTLLLSVWSTFEAIGRGLASLGTSWGGPHLLILAVNRALFADILLLCVIPLGHALLGHIVFAVVCSAVLALTNGQWGTLFMSEGGGQVSDANKEVAGVVLTTSMRMGIGAG</sequence>
<dbReference type="GO" id="GO:0008504">
    <property type="term" value="F:monoamine transmembrane transporter activity"/>
    <property type="evidence" value="ECO:0007669"/>
    <property type="project" value="TreeGrafter"/>
</dbReference>
<feature type="transmembrane region" description="Helical" evidence="8">
    <location>
        <begin position="94"/>
        <end position="119"/>
    </location>
</feature>
<proteinExistence type="inferred from homology"/>
<keyword evidence="4 8" id="KW-0812">Transmembrane</keyword>
<evidence type="ECO:0000256" key="3">
    <source>
        <dbReference type="ARBA" id="ARBA00022448"/>
    </source>
</evidence>
<feature type="compositionally biased region" description="Basic and acidic residues" evidence="7">
    <location>
        <begin position="214"/>
        <end position="224"/>
    </location>
</feature>
<dbReference type="Pfam" id="PF01733">
    <property type="entry name" value="Nucleoside_tran"/>
    <property type="match status" value="1"/>
</dbReference>
<feature type="transmembrane region" description="Helical" evidence="8">
    <location>
        <begin position="68"/>
        <end position="88"/>
    </location>
</feature>
<evidence type="ECO:0000313" key="10">
    <source>
        <dbReference type="EnsemblMetazoa" id="CapteP33225"/>
    </source>
</evidence>
<dbReference type="AlphaFoldDB" id="R7UAT0"/>
<feature type="non-terminal residue" evidence="9">
    <location>
        <position position="1"/>
    </location>
</feature>
<gene>
    <name evidence="9" type="ORF">CAPTEDRAFT_33225</name>
</gene>
<evidence type="ECO:0000256" key="8">
    <source>
        <dbReference type="SAM" id="Phobius"/>
    </source>
</evidence>
<evidence type="ECO:0000256" key="5">
    <source>
        <dbReference type="ARBA" id="ARBA00022989"/>
    </source>
</evidence>
<dbReference type="OrthoDB" id="10014563at2759"/>
<reference evidence="11" key="1">
    <citation type="submission" date="2012-12" db="EMBL/GenBank/DDBJ databases">
        <authorList>
            <person name="Hellsten U."/>
            <person name="Grimwood J."/>
            <person name="Chapman J.A."/>
            <person name="Shapiro H."/>
            <person name="Aerts A."/>
            <person name="Otillar R.P."/>
            <person name="Terry A.Y."/>
            <person name="Boore J.L."/>
            <person name="Simakov O."/>
            <person name="Marletaz F."/>
            <person name="Cho S.-J."/>
            <person name="Edsinger-Gonzales E."/>
            <person name="Havlak P."/>
            <person name="Kuo D.-H."/>
            <person name="Larsson T."/>
            <person name="Lv J."/>
            <person name="Arendt D."/>
            <person name="Savage R."/>
            <person name="Osoegawa K."/>
            <person name="de Jong P."/>
            <person name="Lindberg D.R."/>
            <person name="Seaver E.C."/>
            <person name="Weisblat D.A."/>
            <person name="Putnam N.H."/>
            <person name="Grigoriev I.V."/>
            <person name="Rokhsar D.S."/>
        </authorList>
    </citation>
    <scope>NUCLEOTIDE SEQUENCE</scope>
    <source>
        <strain evidence="11">I ESC-2004</strain>
    </source>
</reference>
<dbReference type="GO" id="GO:0005337">
    <property type="term" value="F:nucleoside transmembrane transporter activity"/>
    <property type="evidence" value="ECO:0007669"/>
    <property type="project" value="InterPro"/>
</dbReference>
<organism evidence="9">
    <name type="scientific">Capitella teleta</name>
    <name type="common">Polychaete worm</name>
    <dbReference type="NCBI Taxonomy" id="283909"/>
    <lineage>
        <taxon>Eukaryota</taxon>
        <taxon>Metazoa</taxon>
        <taxon>Spiralia</taxon>
        <taxon>Lophotrochozoa</taxon>
        <taxon>Annelida</taxon>
        <taxon>Polychaeta</taxon>
        <taxon>Sedentaria</taxon>
        <taxon>Scolecida</taxon>
        <taxon>Capitellidae</taxon>
        <taxon>Capitella</taxon>
    </lineage>
</organism>
<name>R7UAT0_CAPTE</name>
<evidence type="ECO:0000256" key="7">
    <source>
        <dbReference type="SAM" id="MobiDB-lite"/>
    </source>
</evidence>
<dbReference type="EnsemblMetazoa" id="CapteT33225">
    <property type="protein sequence ID" value="CapteP33225"/>
    <property type="gene ID" value="CapteG33225"/>
</dbReference>
<dbReference type="InterPro" id="IPR002259">
    <property type="entry name" value="Eqnu_transpt"/>
</dbReference>
<dbReference type="PANTHER" id="PTHR10332">
    <property type="entry name" value="EQUILIBRATIVE NUCLEOSIDE TRANSPORTER"/>
    <property type="match status" value="1"/>
</dbReference>
<evidence type="ECO:0008006" key="12">
    <source>
        <dbReference type="Google" id="ProtNLM"/>
    </source>
</evidence>
<keyword evidence="6 8" id="KW-0472">Membrane</keyword>
<dbReference type="HOGENOM" id="CLU_021611_4_1_1"/>
<keyword evidence="11" id="KW-1185">Reference proteome</keyword>
<feature type="compositionally biased region" description="Low complexity" evidence="7">
    <location>
        <begin position="202"/>
        <end position="213"/>
    </location>
</feature>
<dbReference type="GO" id="GO:0005886">
    <property type="term" value="C:plasma membrane"/>
    <property type="evidence" value="ECO:0007669"/>
    <property type="project" value="TreeGrafter"/>
</dbReference>
<evidence type="ECO:0000256" key="1">
    <source>
        <dbReference type="ARBA" id="ARBA00004141"/>
    </source>
</evidence>
<reference evidence="10" key="3">
    <citation type="submission" date="2015-06" db="UniProtKB">
        <authorList>
            <consortium name="EnsemblMetazoa"/>
        </authorList>
    </citation>
    <scope>IDENTIFICATION</scope>
</reference>
<feature type="non-terminal residue" evidence="9">
    <location>
        <position position="428"/>
    </location>
</feature>
<feature type="region of interest" description="Disordered" evidence="7">
    <location>
        <begin position="202"/>
        <end position="241"/>
    </location>
</feature>
<accession>R7UAT0</accession>
<feature type="compositionally biased region" description="Polar residues" evidence="7">
    <location>
        <begin position="226"/>
        <end position="241"/>
    </location>
</feature>
<dbReference type="EMBL" id="KB306072">
    <property type="protein sequence ID" value="ELU00372.1"/>
    <property type="molecule type" value="Genomic_DNA"/>
</dbReference>
<evidence type="ECO:0000256" key="4">
    <source>
        <dbReference type="ARBA" id="ARBA00022692"/>
    </source>
</evidence>
<dbReference type="PRINTS" id="PR01130">
    <property type="entry name" value="DERENTRNSPRT"/>
</dbReference>
<evidence type="ECO:0000313" key="11">
    <source>
        <dbReference type="Proteomes" id="UP000014760"/>
    </source>
</evidence>
<feature type="transmembrane region" description="Helical" evidence="8">
    <location>
        <begin position="283"/>
        <end position="306"/>
    </location>
</feature>
<feature type="transmembrane region" description="Helical" evidence="8">
    <location>
        <begin position="360"/>
        <end position="388"/>
    </location>
</feature>
<keyword evidence="5 8" id="KW-1133">Transmembrane helix</keyword>
<reference evidence="9 11" key="2">
    <citation type="journal article" date="2013" name="Nature">
        <title>Insights into bilaterian evolution from three spiralian genomes.</title>
        <authorList>
            <person name="Simakov O."/>
            <person name="Marletaz F."/>
            <person name="Cho S.J."/>
            <person name="Edsinger-Gonzales E."/>
            <person name="Havlak P."/>
            <person name="Hellsten U."/>
            <person name="Kuo D.H."/>
            <person name="Larsson T."/>
            <person name="Lv J."/>
            <person name="Arendt D."/>
            <person name="Savage R."/>
            <person name="Osoegawa K."/>
            <person name="de Jong P."/>
            <person name="Grimwood J."/>
            <person name="Chapman J.A."/>
            <person name="Shapiro H."/>
            <person name="Aerts A."/>
            <person name="Otillar R.P."/>
            <person name="Terry A.Y."/>
            <person name="Boore J.L."/>
            <person name="Grigoriev I.V."/>
            <person name="Lindberg D.R."/>
            <person name="Seaver E.C."/>
            <person name="Weisblat D.A."/>
            <person name="Putnam N.H."/>
            <person name="Rokhsar D.S."/>
        </authorList>
    </citation>
    <scope>NUCLEOTIDE SEQUENCE</scope>
    <source>
        <strain evidence="9 11">I ESC-2004</strain>
    </source>
</reference>
<dbReference type="PANTHER" id="PTHR10332:SF10">
    <property type="entry name" value="EQUILIBRATIVE NUCLEOSIDE TRANSPORTER 4"/>
    <property type="match status" value="1"/>
</dbReference>
<protein>
    <recommendedName>
        <fullName evidence="12">Battenin</fullName>
    </recommendedName>
</protein>
<comment type="subcellular location">
    <subcellularLocation>
        <location evidence="1">Membrane</location>
        <topology evidence="1">Multi-pass membrane protein</topology>
    </subcellularLocation>
</comment>
<feature type="transmembrane region" description="Helical" evidence="8">
    <location>
        <begin position="42"/>
        <end position="61"/>
    </location>
</feature>
<evidence type="ECO:0000256" key="6">
    <source>
        <dbReference type="ARBA" id="ARBA00023136"/>
    </source>
</evidence>
<evidence type="ECO:0000313" key="9">
    <source>
        <dbReference type="EMBL" id="ELU00372.1"/>
    </source>
</evidence>
<comment type="similarity">
    <text evidence="2">Belongs to the SLC29A/ENT transporter (TC 2.A.57) family.</text>
</comment>
<dbReference type="Proteomes" id="UP000014760">
    <property type="component" value="Unassembled WGS sequence"/>
</dbReference>
<evidence type="ECO:0000256" key="2">
    <source>
        <dbReference type="ARBA" id="ARBA00007965"/>
    </source>
</evidence>